<evidence type="ECO:0000256" key="5">
    <source>
        <dbReference type="ARBA" id="ARBA00022490"/>
    </source>
</evidence>
<dbReference type="PROSITE" id="PS50191">
    <property type="entry name" value="CRAL_TRIO"/>
    <property type="match status" value="1"/>
</dbReference>
<dbReference type="PANTHER" id="PTHR45932:SF17">
    <property type="entry name" value="CELLULAR RETINALDEHYDE-BINDING_TRIPLE FUNCTION DOMAIN-CONTAINING PROTEIN"/>
    <property type="match status" value="1"/>
</dbReference>
<evidence type="ECO:0000256" key="2">
    <source>
        <dbReference type="ARBA" id="ARBA00004496"/>
    </source>
</evidence>
<dbReference type="InterPro" id="IPR009038">
    <property type="entry name" value="GOLD_dom"/>
</dbReference>
<comment type="caution">
    <text evidence="13">The sequence shown here is derived from an EMBL/GenBank/DDBJ whole genome shotgun (WGS) entry which is preliminary data.</text>
</comment>
<dbReference type="InterPro" id="IPR001251">
    <property type="entry name" value="CRAL-TRIO_dom"/>
</dbReference>
<evidence type="ECO:0008006" key="15">
    <source>
        <dbReference type="Google" id="ProtNLM"/>
    </source>
</evidence>
<evidence type="ECO:0000256" key="3">
    <source>
        <dbReference type="ARBA" id="ARBA00007155"/>
    </source>
</evidence>
<evidence type="ECO:0000256" key="10">
    <source>
        <dbReference type="SAM" id="MobiDB-lite"/>
    </source>
</evidence>
<evidence type="ECO:0000259" key="12">
    <source>
        <dbReference type="PROSITE" id="PS50866"/>
    </source>
</evidence>
<comment type="subcellular location">
    <subcellularLocation>
        <location evidence="2">Cytoplasm</location>
    </subcellularLocation>
    <subcellularLocation>
        <location evidence="1">Membrane</location>
    </subcellularLocation>
</comment>
<evidence type="ECO:0000256" key="9">
    <source>
        <dbReference type="ARBA" id="ARBA00023306"/>
    </source>
</evidence>
<dbReference type="SUPFAM" id="SSF46938">
    <property type="entry name" value="CRAL/TRIO N-terminal domain"/>
    <property type="match status" value="1"/>
</dbReference>
<keyword evidence="9" id="KW-0131">Cell cycle</keyword>
<keyword evidence="14" id="KW-1185">Reference proteome</keyword>
<sequence length="518" mass="59363">MSEQVENKLVQEQTELHVVVTDVPLEAEKIPNQEQDEVKKQSLLVPEAESMPVHSNSLSPEHEHEHEHEEENAPHQAVEERTKSSHLPENEKQALQELKQLVQDALNKHEFDISSSTQKEIEQIEPDTEKGSVLDPSLQLTANTTIFEEDGAKTLEAIEETIVSSTRSNPTKEKPDEPVPLFIWGVKLFEDEKTDVILLKFLQARDFKVKEAFTMMKNTIQWRNDFKIDHLLEEDLGCSELERTVFMNGYSKEGHPVCYNVYGEFQNKELYQNMFSDEEKRQRFLKWRVQFLEKSIRKLDFGPDGVSTIVQVNDLKNSPGPNKWELRQATKQGLQLLQDNYPEFVAKQVFINVPWWFLALNKMISPFLSERTKSKFVVAGPSKSTETLLKYICAEQIPERYGGLSRDGDFGTGDCVTEVIVKPSAKSIVEFPVTEACDLSWEARVVGWEVSYGAEFVPSAENAYTIIIQKMRRIGSNQEQVISTSYKVDEPGKVVLTISNLSSKKKKLLYRFKTKLIC</sequence>
<evidence type="ECO:0000256" key="7">
    <source>
        <dbReference type="ARBA" id="ARBA00023121"/>
    </source>
</evidence>
<keyword evidence="6" id="KW-0132">Cell division</keyword>
<dbReference type="PRINTS" id="PR00180">
    <property type="entry name" value="CRETINALDHBP"/>
</dbReference>
<keyword evidence="8" id="KW-0472">Membrane</keyword>
<dbReference type="EMBL" id="JAYDYQ010001087">
    <property type="protein sequence ID" value="KAK4490618.1"/>
    <property type="molecule type" value="Genomic_DNA"/>
</dbReference>
<dbReference type="InterPro" id="IPR011074">
    <property type="entry name" value="CRAL/TRIO_N_dom"/>
</dbReference>
<evidence type="ECO:0000256" key="6">
    <source>
        <dbReference type="ARBA" id="ARBA00022618"/>
    </source>
</evidence>
<dbReference type="Gene3D" id="2.60.120.680">
    <property type="entry name" value="GOLD domain"/>
    <property type="match status" value="1"/>
</dbReference>
<proteinExistence type="inferred from homology"/>
<keyword evidence="4" id="KW-0813">Transport</keyword>
<keyword evidence="7" id="KW-0446">Lipid-binding</keyword>
<evidence type="ECO:0000256" key="4">
    <source>
        <dbReference type="ARBA" id="ARBA00022448"/>
    </source>
</evidence>
<name>A0ABR0DP78_9LAMI</name>
<dbReference type="InterPro" id="IPR036273">
    <property type="entry name" value="CRAL/TRIO_N_dom_sf"/>
</dbReference>
<dbReference type="Pfam" id="PF03765">
    <property type="entry name" value="CRAL_TRIO_N"/>
    <property type="match status" value="1"/>
</dbReference>
<dbReference type="PANTHER" id="PTHR45932">
    <property type="entry name" value="PATELLIN-1"/>
    <property type="match status" value="1"/>
</dbReference>
<feature type="compositionally biased region" description="Basic and acidic residues" evidence="10">
    <location>
        <begin position="27"/>
        <end position="40"/>
    </location>
</feature>
<dbReference type="Pfam" id="PF00650">
    <property type="entry name" value="CRAL_TRIO"/>
    <property type="match status" value="1"/>
</dbReference>
<dbReference type="InterPro" id="IPR056794">
    <property type="entry name" value="PATL1-6_C_GOLD"/>
</dbReference>
<comment type="similarity">
    <text evidence="3">Belongs to the patellin family.</text>
</comment>
<dbReference type="Gene3D" id="3.40.525.10">
    <property type="entry name" value="CRAL-TRIO lipid binding domain"/>
    <property type="match status" value="1"/>
</dbReference>
<evidence type="ECO:0000256" key="1">
    <source>
        <dbReference type="ARBA" id="ARBA00004370"/>
    </source>
</evidence>
<dbReference type="CDD" id="cd00170">
    <property type="entry name" value="SEC14"/>
    <property type="match status" value="1"/>
</dbReference>
<organism evidence="13 14">
    <name type="scientific">Penstemon davidsonii</name>
    <dbReference type="NCBI Taxonomy" id="160366"/>
    <lineage>
        <taxon>Eukaryota</taxon>
        <taxon>Viridiplantae</taxon>
        <taxon>Streptophyta</taxon>
        <taxon>Embryophyta</taxon>
        <taxon>Tracheophyta</taxon>
        <taxon>Spermatophyta</taxon>
        <taxon>Magnoliopsida</taxon>
        <taxon>eudicotyledons</taxon>
        <taxon>Gunneridae</taxon>
        <taxon>Pentapetalae</taxon>
        <taxon>asterids</taxon>
        <taxon>lamiids</taxon>
        <taxon>Lamiales</taxon>
        <taxon>Plantaginaceae</taxon>
        <taxon>Cheloneae</taxon>
        <taxon>Penstemon</taxon>
    </lineage>
</organism>
<feature type="region of interest" description="Disordered" evidence="10">
    <location>
        <begin position="27"/>
        <end position="88"/>
    </location>
</feature>
<dbReference type="SMART" id="SM01100">
    <property type="entry name" value="CRAL_TRIO_N"/>
    <property type="match status" value="1"/>
</dbReference>
<feature type="domain" description="CRAL-TRIO" evidence="11">
    <location>
        <begin position="234"/>
        <end position="409"/>
    </location>
</feature>
<dbReference type="InterPro" id="IPR036865">
    <property type="entry name" value="CRAL-TRIO_dom_sf"/>
</dbReference>
<dbReference type="SMART" id="SM00516">
    <property type="entry name" value="SEC14"/>
    <property type="match status" value="1"/>
</dbReference>
<reference evidence="13 14" key="1">
    <citation type="journal article" date="2023" name="bioRxiv">
        <title>Genome report: Whole genome sequence and annotation of Penstemon davidsonii.</title>
        <authorList>
            <person name="Ostevik K.L."/>
            <person name="Alabady M."/>
            <person name="Zhang M."/>
            <person name="Rausher M.D."/>
        </authorList>
    </citation>
    <scope>NUCLEOTIDE SEQUENCE [LARGE SCALE GENOMIC DNA]</scope>
    <source>
        <strain evidence="13">DNT005</strain>
        <tissue evidence="13">Whole leaf</tissue>
    </source>
</reference>
<protein>
    <recommendedName>
        <fullName evidence="15">Patellin-3</fullName>
    </recommendedName>
</protein>
<dbReference type="InterPro" id="IPR044834">
    <property type="entry name" value="PATL"/>
</dbReference>
<feature type="compositionally biased region" description="Basic and acidic residues" evidence="10">
    <location>
        <begin position="60"/>
        <end position="88"/>
    </location>
</feature>
<evidence type="ECO:0000313" key="13">
    <source>
        <dbReference type="EMBL" id="KAK4490618.1"/>
    </source>
</evidence>
<keyword evidence="5" id="KW-0963">Cytoplasm</keyword>
<evidence type="ECO:0000259" key="11">
    <source>
        <dbReference type="PROSITE" id="PS50191"/>
    </source>
</evidence>
<dbReference type="SUPFAM" id="SSF52087">
    <property type="entry name" value="CRAL/TRIO domain"/>
    <property type="match status" value="1"/>
</dbReference>
<feature type="compositionally biased region" description="Basic and acidic residues" evidence="10">
    <location>
        <begin position="119"/>
        <end position="132"/>
    </location>
</feature>
<dbReference type="PROSITE" id="PS50866">
    <property type="entry name" value="GOLD"/>
    <property type="match status" value="1"/>
</dbReference>
<dbReference type="Pfam" id="PF25099">
    <property type="entry name" value="GOLD_PATL1_C"/>
    <property type="match status" value="1"/>
</dbReference>
<feature type="region of interest" description="Disordered" evidence="10">
    <location>
        <begin position="115"/>
        <end position="134"/>
    </location>
</feature>
<evidence type="ECO:0000313" key="14">
    <source>
        <dbReference type="Proteomes" id="UP001291926"/>
    </source>
</evidence>
<accession>A0ABR0DP78</accession>
<dbReference type="Proteomes" id="UP001291926">
    <property type="component" value="Unassembled WGS sequence"/>
</dbReference>
<feature type="domain" description="GOLD" evidence="12">
    <location>
        <begin position="413"/>
        <end position="514"/>
    </location>
</feature>
<gene>
    <name evidence="13" type="ORF">RD792_001306</name>
</gene>
<evidence type="ECO:0000256" key="8">
    <source>
        <dbReference type="ARBA" id="ARBA00023136"/>
    </source>
</evidence>